<dbReference type="OrthoDB" id="9807606at2"/>
<dbReference type="InterPro" id="IPR029045">
    <property type="entry name" value="ClpP/crotonase-like_dom_sf"/>
</dbReference>
<dbReference type="EMBL" id="QYUQ01000002">
    <property type="protein sequence ID" value="RJG00179.1"/>
    <property type="molecule type" value="Genomic_DNA"/>
</dbReference>
<keyword evidence="2" id="KW-1185">Reference proteome</keyword>
<accession>A0A3A3FZU3</accession>
<dbReference type="AlphaFoldDB" id="A0A3A3FZU3"/>
<evidence type="ECO:0000313" key="1">
    <source>
        <dbReference type="EMBL" id="RJG00179.1"/>
    </source>
</evidence>
<dbReference type="PANTHER" id="PTHR11941">
    <property type="entry name" value="ENOYL-COA HYDRATASE-RELATED"/>
    <property type="match status" value="1"/>
</dbReference>
<dbReference type="Gene3D" id="3.90.226.10">
    <property type="entry name" value="2-enoyl-CoA Hydratase, Chain A, domain 1"/>
    <property type="match status" value="1"/>
</dbReference>
<name>A0A3A3FZU3_9BURK</name>
<protein>
    <submittedName>
        <fullName evidence="1">Enoyl-CoA hydratase/isomerase family protein</fullName>
    </submittedName>
</protein>
<keyword evidence="1" id="KW-0413">Isomerase</keyword>
<reference evidence="2" key="1">
    <citation type="submission" date="2018-09" db="EMBL/GenBank/DDBJ databases">
        <authorList>
            <person name="Zhu H."/>
        </authorList>
    </citation>
    <scope>NUCLEOTIDE SEQUENCE [LARGE SCALE GENOMIC DNA]</scope>
    <source>
        <strain evidence="2">K1S02-23</strain>
    </source>
</reference>
<dbReference type="Proteomes" id="UP000266327">
    <property type="component" value="Unassembled WGS sequence"/>
</dbReference>
<dbReference type="Pfam" id="PF00378">
    <property type="entry name" value="ECH_1"/>
    <property type="match status" value="1"/>
</dbReference>
<dbReference type="InterPro" id="IPR001753">
    <property type="entry name" value="Enoyl-CoA_hydra/iso"/>
</dbReference>
<evidence type="ECO:0000313" key="2">
    <source>
        <dbReference type="Proteomes" id="UP000266327"/>
    </source>
</evidence>
<dbReference type="RefSeq" id="WP_119783634.1">
    <property type="nucleotide sequence ID" value="NZ_QYUQ01000002.1"/>
</dbReference>
<dbReference type="CDD" id="cd06558">
    <property type="entry name" value="crotonase-like"/>
    <property type="match status" value="1"/>
</dbReference>
<proteinExistence type="predicted"/>
<comment type="caution">
    <text evidence="1">The sequence shown here is derived from an EMBL/GenBank/DDBJ whole genome shotgun (WGS) entry which is preliminary data.</text>
</comment>
<organism evidence="1 2">
    <name type="scientific">Noviherbaspirillum sedimenti</name>
    <dbReference type="NCBI Taxonomy" id="2320865"/>
    <lineage>
        <taxon>Bacteria</taxon>
        <taxon>Pseudomonadati</taxon>
        <taxon>Pseudomonadota</taxon>
        <taxon>Betaproteobacteria</taxon>
        <taxon>Burkholderiales</taxon>
        <taxon>Oxalobacteraceae</taxon>
        <taxon>Noviherbaspirillum</taxon>
    </lineage>
</organism>
<dbReference type="PANTHER" id="PTHR11941:SF54">
    <property type="entry name" value="ENOYL-COA HYDRATASE, MITOCHONDRIAL"/>
    <property type="match status" value="1"/>
</dbReference>
<dbReference type="SUPFAM" id="SSF52096">
    <property type="entry name" value="ClpP/crotonase"/>
    <property type="match status" value="1"/>
</dbReference>
<sequence>MSNVDQQDPTAGSLPVLSIAGARAEIRLNRPRQHNRIEPCDLAVIDGYLDRLAQDKSLRLVVLTGTGEKTFSSGYSLNALDANAPGSVGRPAISLETVIDKLEDLPQPTVCAMNGSIYGAATDFALACDFRIGVRGISMVMPAAKIGIHYYAQGMRRYVERLGLTTAKRLFMSAEKIDSDEMLRIGFLDAAVERAELAARIDDMLRTYEHLAPNAVQGMKRDLNLIARGRFDAQEMNRSGFERSLLSADLAEGLAAHEEKRAPKFSLPD</sequence>
<gene>
    <name evidence="1" type="ORF">D3878_00175</name>
</gene>
<dbReference type="GO" id="GO:0006635">
    <property type="term" value="P:fatty acid beta-oxidation"/>
    <property type="evidence" value="ECO:0007669"/>
    <property type="project" value="TreeGrafter"/>
</dbReference>
<dbReference type="GO" id="GO:0016853">
    <property type="term" value="F:isomerase activity"/>
    <property type="evidence" value="ECO:0007669"/>
    <property type="project" value="UniProtKB-KW"/>
</dbReference>